<evidence type="ECO:0000313" key="12">
    <source>
        <dbReference type="EMBL" id="GAV84688.1"/>
    </source>
</evidence>
<sequence>NNNENNNDDDNINNKRKGSEGEYDKLREKRIKENMEKMQKLGILGLSLKLKTSNTTPPRRNVSSFHKQKIPQRPFSAPEPSRRSSRLQTLAPVSYSEFCKKKKGRSSKNREIRSQESSQPEIYTEEHCKLLGDCKTTWTLCVDGYGKDHKRIYDPVKGETCHQCRQKTLGYHTHCYKCDMVQGQFCGDCLYMRYGENVIEANQNPNWICPVCRGICNCSLCRQAKGWAPTGLLYRKAIALGFKSVAHFLIQTRRSQPKSEDSGAETVVSTQTLLPSCNESVDANDVSDGFRPEDHEDDIEEEKMKCNIADSKYADSDGGCKRK</sequence>
<dbReference type="STRING" id="3775.A0A1Q3CX96"/>
<dbReference type="OrthoDB" id="298344at2759"/>
<evidence type="ECO:0000256" key="9">
    <source>
        <dbReference type="ARBA" id="ARBA00023242"/>
    </source>
</evidence>
<dbReference type="InterPro" id="IPR040221">
    <property type="entry name" value="CDCA7/CDA7L"/>
</dbReference>
<keyword evidence="13" id="KW-1185">Reference proteome</keyword>
<evidence type="ECO:0000256" key="7">
    <source>
        <dbReference type="ARBA" id="ARBA00023015"/>
    </source>
</evidence>
<comment type="subcellular location">
    <subcellularLocation>
        <location evidence="2">Cytoplasm</location>
    </subcellularLocation>
    <subcellularLocation>
        <location evidence="1">Nucleus</location>
    </subcellularLocation>
</comment>
<evidence type="ECO:0000256" key="4">
    <source>
        <dbReference type="ARBA" id="ARBA00022499"/>
    </source>
</evidence>
<reference evidence="13" key="1">
    <citation type="submission" date="2016-04" db="EMBL/GenBank/DDBJ databases">
        <title>Cephalotus genome sequencing.</title>
        <authorList>
            <person name="Fukushima K."/>
            <person name="Hasebe M."/>
            <person name="Fang X."/>
        </authorList>
    </citation>
    <scope>NUCLEOTIDE SEQUENCE [LARGE SCALE GENOMIC DNA]</scope>
    <source>
        <strain evidence="13">cv. St1</strain>
    </source>
</reference>
<name>A0A1Q3CX96_CEPFO</name>
<protein>
    <submittedName>
        <fullName evidence="12">Zf-4CXXC_R1 domain-containing protein</fullName>
    </submittedName>
</protein>
<keyword evidence="6" id="KW-0832">Ubl conjugation</keyword>
<keyword evidence="8" id="KW-0804">Transcription</keyword>
<evidence type="ECO:0000256" key="8">
    <source>
        <dbReference type="ARBA" id="ARBA00023163"/>
    </source>
</evidence>
<dbReference type="PANTHER" id="PTHR31169:SF33">
    <property type="entry name" value="CELL DIVISION CYCLE-ASSOCIATED 7-LIKE PROTEIN"/>
    <property type="match status" value="1"/>
</dbReference>
<dbReference type="InterPro" id="IPR018866">
    <property type="entry name" value="Znf-4CXXC_R1"/>
</dbReference>
<feature type="region of interest" description="Disordered" evidence="10">
    <location>
        <begin position="278"/>
        <end position="297"/>
    </location>
</feature>
<dbReference type="InParanoid" id="A0A1Q3CX96"/>
<evidence type="ECO:0000256" key="5">
    <source>
        <dbReference type="ARBA" id="ARBA00022553"/>
    </source>
</evidence>
<dbReference type="Pfam" id="PF10497">
    <property type="entry name" value="zf-4CXXC_R1"/>
    <property type="match status" value="1"/>
</dbReference>
<organism evidence="12 13">
    <name type="scientific">Cephalotus follicularis</name>
    <name type="common">Albany pitcher plant</name>
    <dbReference type="NCBI Taxonomy" id="3775"/>
    <lineage>
        <taxon>Eukaryota</taxon>
        <taxon>Viridiplantae</taxon>
        <taxon>Streptophyta</taxon>
        <taxon>Embryophyta</taxon>
        <taxon>Tracheophyta</taxon>
        <taxon>Spermatophyta</taxon>
        <taxon>Magnoliopsida</taxon>
        <taxon>eudicotyledons</taxon>
        <taxon>Gunneridae</taxon>
        <taxon>Pentapetalae</taxon>
        <taxon>rosids</taxon>
        <taxon>fabids</taxon>
        <taxon>Oxalidales</taxon>
        <taxon>Cephalotaceae</taxon>
        <taxon>Cephalotus</taxon>
    </lineage>
</organism>
<evidence type="ECO:0000256" key="6">
    <source>
        <dbReference type="ARBA" id="ARBA00022843"/>
    </source>
</evidence>
<keyword evidence="3" id="KW-0963">Cytoplasm</keyword>
<dbReference type="PANTHER" id="PTHR31169">
    <property type="entry name" value="OS05G0300700 PROTEIN"/>
    <property type="match status" value="1"/>
</dbReference>
<evidence type="ECO:0000256" key="3">
    <source>
        <dbReference type="ARBA" id="ARBA00022490"/>
    </source>
</evidence>
<evidence type="ECO:0000313" key="13">
    <source>
        <dbReference type="Proteomes" id="UP000187406"/>
    </source>
</evidence>
<keyword evidence="5" id="KW-0597">Phosphoprotein</keyword>
<evidence type="ECO:0000256" key="1">
    <source>
        <dbReference type="ARBA" id="ARBA00004123"/>
    </source>
</evidence>
<evidence type="ECO:0000256" key="2">
    <source>
        <dbReference type="ARBA" id="ARBA00004496"/>
    </source>
</evidence>
<feature type="domain" description="Zinc-finger" evidence="11">
    <location>
        <begin position="153"/>
        <end position="249"/>
    </location>
</feature>
<feature type="compositionally biased region" description="Polar residues" evidence="10">
    <location>
        <begin position="52"/>
        <end position="65"/>
    </location>
</feature>
<dbReference type="Proteomes" id="UP000187406">
    <property type="component" value="Unassembled WGS sequence"/>
</dbReference>
<evidence type="ECO:0000256" key="10">
    <source>
        <dbReference type="SAM" id="MobiDB-lite"/>
    </source>
</evidence>
<feature type="region of interest" description="Disordered" evidence="10">
    <location>
        <begin position="49"/>
        <end position="87"/>
    </location>
</feature>
<keyword evidence="4" id="KW-1017">Isopeptide bond</keyword>
<keyword evidence="9" id="KW-0539">Nucleus</keyword>
<feature type="region of interest" description="Disordered" evidence="10">
    <location>
        <begin position="1"/>
        <end position="25"/>
    </location>
</feature>
<evidence type="ECO:0000259" key="11">
    <source>
        <dbReference type="Pfam" id="PF10497"/>
    </source>
</evidence>
<dbReference type="AlphaFoldDB" id="A0A1Q3CX96"/>
<dbReference type="EMBL" id="BDDD01003304">
    <property type="protein sequence ID" value="GAV84688.1"/>
    <property type="molecule type" value="Genomic_DNA"/>
</dbReference>
<feature type="compositionally biased region" description="Acidic residues" evidence="10">
    <location>
        <begin position="1"/>
        <end position="11"/>
    </location>
</feature>
<proteinExistence type="predicted"/>
<dbReference type="GO" id="GO:0006355">
    <property type="term" value="P:regulation of DNA-templated transcription"/>
    <property type="evidence" value="ECO:0007669"/>
    <property type="project" value="InterPro"/>
</dbReference>
<feature type="non-terminal residue" evidence="12">
    <location>
        <position position="1"/>
    </location>
</feature>
<comment type="caution">
    <text evidence="12">The sequence shown here is derived from an EMBL/GenBank/DDBJ whole genome shotgun (WGS) entry which is preliminary data.</text>
</comment>
<dbReference type="GO" id="GO:0005634">
    <property type="term" value="C:nucleus"/>
    <property type="evidence" value="ECO:0007669"/>
    <property type="project" value="UniProtKB-SubCell"/>
</dbReference>
<accession>A0A1Q3CX96</accession>
<keyword evidence="7" id="KW-0805">Transcription regulation</keyword>
<gene>
    <name evidence="12" type="ORF">CFOL_v3_28130</name>
</gene>
<dbReference type="GO" id="GO:0005737">
    <property type="term" value="C:cytoplasm"/>
    <property type="evidence" value="ECO:0007669"/>
    <property type="project" value="UniProtKB-SubCell"/>
</dbReference>